<sequence>MDSEEGWGWYMWSRKKPPPQEDTQGNADANANTNTHIETHDNTNEEETALENQERWYHQVWNKIPSFKREDEADFVNNINFKSHLDLNAKQIDILRNEVQTNVNNNNLCNNTWVWYKAYNPLSKNSQDSEGEFHNDTDGIVSMMNTGSSRIPIPFQTYPFPTNQNAIGNKIYIKKSLILPSSSPSDYMHELPKQTKFANSFKNYYNYPHENHLYIKSAAFDKESKLIKDKEKILIISLVGNLPEHYEKSSIGYQRNSNYLSCKLANSLIDKNKNCQIETLSFQSPLNLIDLNEALQQCISLLKNYENLFKEVQSIFFVGIYHSIPLLIVLATHILKRHNVLDFNKQTNVGILAFESNLEGYRFWDHNSDLKQNEDTTSNKNTATNESNNISEQDKENNEEILFSEDYNKIQQQREKQLFQYASKREQEVLQNIRSYRKLNSIESLYLQKNLDWLLYNWKPFRLTLFGKLYDNFMTVSQKLALDFIHPKIIRNIWCDGKYLDINTKFPQNVFEEDVHLKSLQFDSKIKLPKKRLFEIELINDLLLLTNLGYNDFLPFFKSISPFFISRSFNDNTLPPTVAKKLNTEQKAWLSEMNDKFKITTNNTTNIPIDKTKQDNANNNNHDLYSLPLEVSSLFQFLEYCYYEDIKSNGLLKIFDSIYDDDEVYKCFIENTLNTRAPLFQKHLTLSNDHSTPKSIFRIMNQYDLVWKLHEALSEFLTIKNLPQQERQVEKLKFFISVNLFNSFETSMMTKDENKKIFDRSNRESQTRISNLWKAYRDWDPQTTGLKQLKNIMSVFLLYNNPQQLINDLSKK</sequence>
<accession>G8BQL1</accession>
<dbReference type="eggNOG" id="ENOG502QXS0">
    <property type="taxonomic scope" value="Eukaryota"/>
</dbReference>
<dbReference type="OrthoDB" id="3972942at2759"/>
<dbReference type="GeneID" id="11533769"/>
<dbReference type="HOGENOM" id="CLU_020648_0_0_1"/>
<proteinExistence type="predicted"/>
<keyword evidence="3" id="KW-1185">Reference proteome</keyword>
<gene>
    <name evidence="2" type="primary">TPHA0C03710</name>
    <name evidence="2" type="ordered locus">TPHA_0C03710</name>
</gene>
<feature type="region of interest" description="Disordered" evidence="1">
    <location>
        <begin position="372"/>
        <end position="396"/>
    </location>
</feature>
<dbReference type="GO" id="GO:0071561">
    <property type="term" value="C:nucleus-vacuole junction"/>
    <property type="evidence" value="ECO:0007669"/>
    <property type="project" value="EnsemblFungi"/>
</dbReference>
<dbReference type="Proteomes" id="UP000005666">
    <property type="component" value="Chromosome 3"/>
</dbReference>
<organism evidence="2 3">
    <name type="scientific">Tetrapisispora phaffii (strain ATCC 24235 / CBS 4417 / NBRC 1672 / NRRL Y-8282 / UCD 70-5)</name>
    <name type="common">Yeast</name>
    <name type="synonym">Fabospora phaffii</name>
    <dbReference type="NCBI Taxonomy" id="1071381"/>
    <lineage>
        <taxon>Eukaryota</taxon>
        <taxon>Fungi</taxon>
        <taxon>Dikarya</taxon>
        <taxon>Ascomycota</taxon>
        <taxon>Saccharomycotina</taxon>
        <taxon>Saccharomycetes</taxon>
        <taxon>Saccharomycetales</taxon>
        <taxon>Saccharomycetaceae</taxon>
        <taxon>Tetrapisispora</taxon>
    </lineage>
</organism>
<reference evidence="2 3" key="1">
    <citation type="journal article" date="2011" name="Proc. Natl. Acad. Sci. U.S.A.">
        <title>Evolutionary erosion of yeast sex chromosomes by mating-type switching accidents.</title>
        <authorList>
            <person name="Gordon J.L."/>
            <person name="Armisen D."/>
            <person name="Proux-Wera E."/>
            <person name="Oheigeartaigh S.S."/>
            <person name="Byrne K.P."/>
            <person name="Wolfe K.H."/>
        </authorList>
    </citation>
    <scope>NUCLEOTIDE SEQUENCE [LARGE SCALE GENOMIC DNA]</scope>
    <source>
        <strain evidence="3">ATCC 24235 / CBS 4417 / NBRC 1672 / NRRL Y-8282 / UCD 70-5</strain>
    </source>
</reference>
<evidence type="ECO:0000313" key="3">
    <source>
        <dbReference type="Proteomes" id="UP000005666"/>
    </source>
</evidence>
<dbReference type="RefSeq" id="XP_003684957.1">
    <property type="nucleotide sequence ID" value="XM_003684909.1"/>
</dbReference>
<dbReference type="KEGG" id="tpf:TPHA_0C03710"/>
<feature type="compositionally biased region" description="Polar residues" evidence="1">
    <location>
        <begin position="21"/>
        <end position="36"/>
    </location>
</feature>
<dbReference type="GO" id="GO:0005778">
    <property type="term" value="C:peroxisomal membrane"/>
    <property type="evidence" value="ECO:0007669"/>
    <property type="project" value="EnsemblFungi"/>
</dbReference>
<dbReference type="EMBL" id="HE612858">
    <property type="protein sequence ID" value="CCE62523.1"/>
    <property type="molecule type" value="Genomic_DNA"/>
</dbReference>
<dbReference type="GO" id="GO:1990816">
    <property type="term" value="C:vacuole-mitochondrion membrane contact site"/>
    <property type="evidence" value="ECO:0007669"/>
    <property type="project" value="EnsemblFungi"/>
</dbReference>
<feature type="compositionally biased region" description="Polar residues" evidence="1">
    <location>
        <begin position="375"/>
        <end position="391"/>
    </location>
</feature>
<name>G8BQL1_TETPH</name>
<feature type="region of interest" description="Disordered" evidence="1">
    <location>
        <begin position="1"/>
        <end position="48"/>
    </location>
</feature>
<evidence type="ECO:0000256" key="1">
    <source>
        <dbReference type="SAM" id="MobiDB-lite"/>
    </source>
</evidence>
<dbReference type="OMA" id="GYRFWDH"/>
<protein>
    <submittedName>
        <fullName evidence="2">Uncharacterized protein</fullName>
    </submittedName>
</protein>
<dbReference type="AlphaFoldDB" id="G8BQL1"/>
<evidence type="ECO:0000313" key="2">
    <source>
        <dbReference type="EMBL" id="CCE62523.1"/>
    </source>
</evidence>
<dbReference type="GO" id="GO:0006665">
    <property type="term" value="P:sphingolipid metabolic process"/>
    <property type="evidence" value="ECO:0007669"/>
    <property type="project" value="EnsemblFungi"/>
</dbReference>